<feature type="transmembrane region" description="Helical" evidence="10">
    <location>
        <begin position="318"/>
        <end position="341"/>
    </location>
</feature>
<evidence type="ECO:0000256" key="4">
    <source>
        <dbReference type="ARBA" id="ARBA00022692"/>
    </source>
</evidence>
<keyword evidence="6 10" id="KW-0472">Membrane</keyword>
<accession>A0A3Q8TXD8</accession>
<comment type="similarity">
    <text evidence="8">Belongs to the methyl-accepting chemotaxis (MCP) protein family.</text>
</comment>
<evidence type="ECO:0000259" key="11">
    <source>
        <dbReference type="PROSITE" id="PS50111"/>
    </source>
</evidence>
<keyword evidence="3" id="KW-0488">Methylation</keyword>
<dbReference type="CDD" id="cd11386">
    <property type="entry name" value="MCP_signal"/>
    <property type="match status" value="1"/>
</dbReference>
<sequence>MKRLLYPAIALMNRLSFGMKFSLISVLFFLPMLVTSFYLVRDAYNQFHATRVELQGLAPLGESLALRGDLETLGNLLQINAVLGQSGQAGDVEGRIASLQDKVQARLEALKGSDPPLEAKRAELADAFTRARGETSLQNKAALFEKLLAQAQVLGKLVASQSGLNQDSQASVRQLGELIGSATAQVTQALGEGRAMGSVALGRGFMDSAGSARFEDLLQRLERLSADYAIRLDDALAADNRAKAALAASAQASQATVKQAASLFEDQVVVAETLDAPWAGFYQQTSELMAQTYRLNDAVLAQLNGQLEDRLAQHRVRMVALVAALATVFVLIIYLYSGFYVSTRETLGKLGSAMDKVAAGDMTVSFQASSQDELGELGRGFSETVRRIRGLIEQVGHTVATVEEQAGQVLSVSARSNQAVGGQREQIEQVATAMNQMTATALEVARSAALAAEGAQRVNHESASGRDLVESQQGSIARLAGEIDQSVVAVNQLAADSQAIGRVLEVIRSIAEQTNLLALNAAIEAARAGEQGRGFAVVADEVRTLARRTQDSTEEIAQMIERLREGVGAAVRVMGSSHQMAAGTVDEARQVQQALGNILGAVSGIVEQNQQIAAAVEQQTAVAHDIDQNIVAINRAAQDTTEGACQTEDASRALSVQVVELKRLIGAFRV</sequence>
<dbReference type="Pfam" id="PF00015">
    <property type="entry name" value="MCPsignal"/>
    <property type="match status" value="1"/>
</dbReference>
<dbReference type="EMBL" id="CP034338">
    <property type="protein sequence ID" value="AZL70562.1"/>
    <property type="molecule type" value="Genomic_DNA"/>
</dbReference>
<evidence type="ECO:0000313" key="14">
    <source>
        <dbReference type="Proteomes" id="UP000268230"/>
    </source>
</evidence>
<evidence type="ECO:0000256" key="2">
    <source>
        <dbReference type="ARBA" id="ARBA00022475"/>
    </source>
</evidence>
<dbReference type="FunFam" id="1.10.287.950:FF:000001">
    <property type="entry name" value="Methyl-accepting chemotaxis sensory transducer"/>
    <property type="match status" value="1"/>
</dbReference>
<keyword evidence="4 10" id="KW-0812">Transmembrane</keyword>
<dbReference type="SMART" id="SM00283">
    <property type="entry name" value="MA"/>
    <property type="match status" value="1"/>
</dbReference>
<evidence type="ECO:0000256" key="8">
    <source>
        <dbReference type="ARBA" id="ARBA00029447"/>
    </source>
</evidence>
<dbReference type="Gene3D" id="1.10.287.950">
    <property type="entry name" value="Methyl-accepting chemotaxis protein"/>
    <property type="match status" value="1"/>
</dbReference>
<dbReference type="GO" id="GO:0006935">
    <property type="term" value="P:chemotaxis"/>
    <property type="evidence" value="ECO:0007669"/>
    <property type="project" value="UniProtKB-ARBA"/>
</dbReference>
<keyword evidence="5 10" id="KW-1133">Transmembrane helix</keyword>
<dbReference type="InterPro" id="IPR003660">
    <property type="entry name" value="HAMP_dom"/>
</dbReference>
<feature type="domain" description="Methyl-accepting transducer" evidence="11">
    <location>
        <begin position="398"/>
        <end position="634"/>
    </location>
</feature>
<dbReference type="GO" id="GO:0007165">
    <property type="term" value="P:signal transduction"/>
    <property type="evidence" value="ECO:0007669"/>
    <property type="project" value="UniProtKB-KW"/>
</dbReference>
<evidence type="ECO:0000256" key="3">
    <source>
        <dbReference type="ARBA" id="ARBA00022481"/>
    </source>
</evidence>
<dbReference type="PANTHER" id="PTHR32089">
    <property type="entry name" value="METHYL-ACCEPTING CHEMOTAXIS PROTEIN MCPB"/>
    <property type="match status" value="1"/>
</dbReference>
<dbReference type="AlphaFoldDB" id="A0A3Q8TXD8"/>
<dbReference type="PANTHER" id="PTHR32089:SF119">
    <property type="entry name" value="METHYL-ACCEPTING CHEMOTAXIS PROTEIN CTPL"/>
    <property type="match status" value="1"/>
</dbReference>
<gene>
    <name evidence="13" type="ORF">EJA05_23765</name>
</gene>
<organism evidence="13 14">
    <name type="scientific">Pseudomonas entomophila</name>
    <dbReference type="NCBI Taxonomy" id="312306"/>
    <lineage>
        <taxon>Bacteria</taxon>
        <taxon>Pseudomonadati</taxon>
        <taxon>Pseudomonadota</taxon>
        <taxon>Gammaproteobacteria</taxon>
        <taxon>Pseudomonadales</taxon>
        <taxon>Pseudomonadaceae</taxon>
        <taxon>Pseudomonas</taxon>
    </lineage>
</organism>
<feature type="transmembrane region" description="Helical" evidence="10">
    <location>
        <begin position="21"/>
        <end position="40"/>
    </location>
</feature>
<reference evidence="13 14" key="1">
    <citation type="submission" date="2018-12" db="EMBL/GenBank/DDBJ databases">
        <authorList>
            <person name="Li S."/>
            <person name="Yang R."/>
            <person name="Chen G."/>
            <person name="Zou L."/>
            <person name="Zhang C."/>
            <person name="Chen Y."/>
            <person name="Liu Z."/>
            <person name="Li Y."/>
            <person name="Yan Y."/>
            <person name="Huang M."/>
            <person name="Chen T."/>
        </authorList>
    </citation>
    <scope>NUCLEOTIDE SEQUENCE [LARGE SCALE GENOMIC DNA]</scope>
    <source>
        <strain evidence="13 14">1257</strain>
    </source>
</reference>
<dbReference type="PROSITE" id="PS50111">
    <property type="entry name" value="CHEMOTAXIS_TRANSDUC_2"/>
    <property type="match status" value="1"/>
</dbReference>
<evidence type="ECO:0000313" key="13">
    <source>
        <dbReference type="EMBL" id="AZL70562.1"/>
    </source>
</evidence>
<name>A0A3Q8TXD8_9PSED</name>
<evidence type="ECO:0000256" key="6">
    <source>
        <dbReference type="ARBA" id="ARBA00023136"/>
    </source>
</evidence>
<dbReference type="PROSITE" id="PS50885">
    <property type="entry name" value="HAMP"/>
    <property type="match status" value="1"/>
</dbReference>
<dbReference type="SMART" id="SM00304">
    <property type="entry name" value="HAMP"/>
    <property type="match status" value="1"/>
</dbReference>
<proteinExistence type="inferred from homology"/>
<feature type="domain" description="HAMP" evidence="12">
    <location>
        <begin position="347"/>
        <end position="393"/>
    </location>
</feature>
<evidence type="ECO:0000259" key="12">
    <source>
        <dbReference type="PROSITE" id="PS50885"/>
    </source>
</evidence>
<evidence type="ECO:0000256" key="9">
    <source>
        <dbReference type="PROSITE-ProRule" id="PRU00284"/>
    </source>
</evidence>
<dbReference type="Pfam" id="PF00672">
    <property type="entry name" value="HAMP"/>
    <property type="match status" value="1"/>
</dbReference>
<keyword evidence="2" id="KW-1003">Cell membrane</keyword>
<dbReference type="InterPro" id="IPR004089">
    <property type="entry name" value="MCPsignal_dom"/>
</dbReference>
<evidence type="ECO:0000256" key="10">
    <source>
        <dbReference type="SAM" id="Phobius"/>
    </source>
</evidence>
<evidence type="ECO:0000256" key="5">
    <source>
        <dbReference type="ARBA" id="ARBA00022989"/>
    </source>
</evidence>
<comment type="subcellular location">
    <subcellularLocation>
        <location evidence="1">Cell membrane</location>
        <topology evidence="1">Multi-pass membrane protein</topology>
    </subcellularLocation>
</comment>
<dbReference type="CDD" id="cd06225">
    <property type="entry name" value="HAMP"/>
    <property type="match status" value="1"/>
</dbReference>
<dbReference type="KEGG" id="pory:EJA05_23765"/>
<evidence type="ECO:0000256" key="1">
    <source>
        <dbReference type="ARBA" id="ARBA00004651"/>
    </source>
</evidence>
<dbReference type="GO" id="GO:0005886">
    <property type="term" value="C:plasma membrane"/>
    <property type="evidence" value="ECO:0007669"/>
    <property type="project" value="UniProtKB-SubCell"/>
</dbReference>
<protein>
    <submittedName>
        <fullName evidence="13">Methyl-accepting chemotaxis protein</fullName>
    </submittedName>
</protein>
<dbReference type="OrthoDB" id="5694686at2"/>
<dbReference type="Proteomes" id="UP000268230">
    <property type="component" value="Chromosome"/>
</dbReference>
<keyword evidence="7 9" id="KW-0807">Transducer</keyword>
<dbReference type="SUPFAM" id="SSF58104">
    <property type="entry name" value="Methyl-accepting chemotaxis protein (MCP) signaling domain"/>
    <property type="match status" value="1"/>
</dbReference>
<evidence type="ECO:0000256" key="7">
    <source>
        <dbReference type="ARBA" id="ARBA00023224"/>
    </source>
</evidence>